<dbReference type="Proteomes" id="UP000398389">
    <property type="component" value="Unassembled WGS sequence"/>
</dbReference>
<name>A0A5E8BXH4_9ASCO</name>
<keyword evidence="1" id="KW-0175">Coiled coil</keyword>
<evidence type="ECO:0000313" key="3">
    <source>
        <dbReference type="Proteomes" id="UP000398389"/>
    </source>
</evidence>
<dbReference type="GeneID" id="43583352"/>
<dbReference type="RefSeq" id="XP_031855143.1">
    <property type="nucleotide sequence ID" value="XM_031999252.1"/>
</dbReference>
<evidence type="ECO:0000313" key="2">
    <source>
        <dbReference type="EMBL" id="VVT55319.1"/>
    </source>
</evidence>
<protein>
    <submittedName>
        <fullName evidence="2">Uncharacterized protein</fullName>
    </submittedName>
</protein>
<sequence>MTTDQLQAEQDSVIEEYLNELDRYAVSRAASGKSFVNAFLDLGLANSRARSALDRYSIDERETDAGLVIEISEKEQLSLKQEDDTKSKPIVAAGGFSSGYAGTLMQAQTGFREAVTEALKAHAIEVRLQELEKRVSAVMKDQKQEEQKSTEP</sequence>
<proteinExistence type="predicted"/>
<keyword evidence="3" id="KW-1185">Reference proteome</keyword>
<dbReference type="AlphaFoldDB" id="A0A5E8BXH4"/>
<dbReference type="EMBL" id="CABVLU010000003">
    <property type="protein sequence ID" value="VVT55319.1"/>
    <property type="molecule type" value="Genomic_DNA"/>
</dbReference>
<reference evidence="2 3" key="1">
    <citation type="submission" date="2019-09" db="EMBL/GenBank/DDBJ databases">
        <authorList>
            <person name="Brejova B."/>
        </authorList>
    </citation>
    <scope>NUCLEOTIDE SEQUENCE [LARGE SCALE GENOMIC DNA]</scope>
</reference>
<organism evidence="2 3">
    <name type="scientific">Magnusiomyces paraingens</name>
    <dbReference type="NCBI Taxonomy" id="2606893"/>
    <lineage>
        <taxon>Eukaryota</taxon>
        <taxon>Fungi</taxon>
        <taxon>Dikarya</taxon>
        <taxon>Ascomycota</taxon>
        <taxon>Saccharomycotina</taxon>
        <taxon>Dipodascomycetes</taxon>
        <taxon>Dipodascales</taxon>
        <taxon>Dipodascaceae</taxon>
        <taxon>Magnusiomyces</taxon>
    </lineage>
</organism>
<accession>A0A5E8BXH4</accession>
<evidence type="ECO:0000256" key="1">
    <source>
        <dbReference type="SAM" id="Coils"/>
    </source>
</evidence>
<gene>
    <name evidence="2" type="ORF">SAPINGB_P004537</name>
</gene>
<feature type="coiled-coil region" evidence="1">
    <location>
        <begin position="121"/>
        <end position="148"/>
    </location>
</feature>